<dbReference type="Pfam" id="PF00069">
    <property type="entry name" value="Pkinase"/>
    <property type="match status" value="1"/>
</dbReference>
<evidence type="ECO:0000259" key="1">
    <source>
        <dbReference type="PROSITE" id="PS50011"/>
    </source>
</evidence>
<organism evidence="2 3">
    <name type="scientific">Microbacterium rhizomatis</name>
    <dbReference type="NCBI Taxonomy" id="1631477"/>
    <lineage>
        <taxon>Bacteria</taxon>
        <taxon>Bacillati</taxon>
        <taxon>Actinomycetota</taxon>
        <taxon>Actinomycetes</taxon>
        <taxon>Micrococcales</taxon>
        <taxon>Microbacteriaceae</taxon>
        <taxon>Microbacterium</taxon>
    </lineage>
</organism>
<dbReference type="PROSITE" id="PS50011">
    <property type="entry name" value="PROTEIN_KINASE_DOM"/>
    <property type="match status" value="1"/>
</dbReference>
<dbReference type="GO" id="GO:0005737">
    <property type="term" value="C:cytoplasm"/>
    <property type="evidence" value="ECO:0007669"/>
    <property type="project" value="TreeGrafter"/>
</dbReference>
<dbReference type="InterPro" id="IPR008271">
    <property type="entry name" value="Ser/Thr_kinase_AS"/>
</dbReference>
<dbReference type="Proteomes" id="UP000325827">
    <property type="component" value="Unassembled WGS sequence"/>
</dbReference>
<dbReference type="GO" id="GO:0005524">
    <property type="term" value="F:ATP binding"/>
    <property type="evidence" value="ECO:0007669"/>
    <property type="project" value="InterPro"/>
</dbReference>
<dbReference type="PROSITE" id="PS00108">
    <property type="entry name" value="PROTEIN_KINASE_ST"/>
    <property type="match status" value="1"/>
</dbReference>
<dbReference type="GO" id="GO:0004674">
    <property type="term" value="F:protein serine/threonine kinase activity"/>
    <property type="evidence" value="ECO:0007669"/>
    <property type="project" value="TreeGrafter"/>
</dbReference>
<evidence type="ECO:0000313" key="3">
    <source>
        <dbReference type="Proteomes" id="UP000325827"/>
    </source>
</evidence>
<dbReference type="InterPro" id="IPR000719">
    <property type="entry name" value="Prot_kinase_dom"/>
</dbReference>
<accession>A0A5J5IXA7</accession>
<dbReference type="EMBL" id="VYSA01000005">
    <property type="protein sequence ID" value="KAA9105518.1"/>
    <property type="molecule type" value="Genomic_DNA"/>
</dbReference>
<dbReference type="AlphaFoldDB" id="A0A5J5IXA7"/>
<dbReference type="SMART" id="SM00220">
    <property type="entry name" value="S_TKc"/>
    <property type="match status" value="1"/>
</dbReference>
<reference evidence="3" key="1">
    <citation type="submission" date="2019-09" db="EMBL/GenBank/DDBJ databases">
        <title>Mumia zhuanghuii sp. nov. isolated from the intestinal contents of plateau pika (Ochotona curzoniae) in the Qinghai-Tibet plateau of China.</title>
        <authorList>
            <person name="Tian Z."/>
        </authorList>
    </citation>
    <scope>NUCLEOTIDE SEQUENCE [LARGE SCALE GENOMIC DNA]</scope>
    <source>
        <strain evidence="3">JCM 30598</strain>
    </source>
</reference>
<evidence type="ECO:0000313" key="2">
    <source>
        <dbReference type="EMBL" id="KAA9105518.1"/>
    </source>
</evidence>
<dbReference type="SUPFAM" id="SSF56112">
    <property type="entry name" value="Protein kinase-like (PK-like)"/>
    <property type="match status" value="1"/>
</dbReference>
<dbReference type="InterPro" id="IPR011009">
    <property type="entry name" value="Kinase-like_dom_sf"/>
</dbReference>
<dbReference type="Gene3D" id="1.10.510.10">
    <property type="entry name" value="Transferase(Phosphotransferase) domain 1"/>
    <property type="match status" value="1"/>
</dbReference>
<gene>
    <name evidence="2" type="ORF">F6B43_17225</name>
</gene>
<comment type="caution">
    <text evidence="2">The sequence shown here is derived from an EMBL/GenBank/DDBJ whole genome shotgun (WGS) entry which is preliminary data.</text>
</comment>
<dbReference type="PANTHER" id="PTHR44167:SF18">
    <property type="entry name" value="PROTEIN KINASE DOMAIN-CONTAINING PROTEIN"/>
    <property type="match status" value="1"/>
</dbReference>
<proteinExistence type="predicted"/>
<keyword evidence="3" id="KW-1185">Reference proteome</keyword>
<dbReference type="PANTHER" id="PTHR44167">
    <property type="entry name" value="OVARIAN-SPECIFIC SERINE/THREONINE-PROTEIN KINASE LOK-RELATED"/>
    <property type="match status" value="1"/>
</dbReference>
<name>A0A5J5IXA7_9MICO</name>
<protein>
    <recommendedName>
        <fullName evidence="1">Protein kinase domain-containing protein</fullName>
    </recommendedName>
</protein>
<dbReference type="OrthoDB" id="9801841at2"/>
<sequence>MGDQMGIADSIPNAANSLEGVELPGGWTIHRKRDIDPDATGGNFGICYFASRPDGTQGFVKVLNIARAFIGGNFVDNMRALTNAFAAERDLCLMCGERRLSRVVVAIDHGEIFIDGFGVLGSVSYIVFELATHDVRKALSMSTDIDDVVRLEYAHSMALGLRQLHSIHVAHQDVKPSNFLVFPNDSGGRSVGKLADLGQAHRSGHPSPLDSAIMPGDPAYAPPEQLYRFAHPDERTRREAADLYQLGSLISFTFTAWTMNALLAYELAPELHWARFGDSFDAAIPYLEDAFAGALEHIATRFPAALTGSLTPMVEYLCEPDPTKRGHPVTRRQAHGSPYALDRVVSALDLLARRRALGTSS</sequence>
<feature type="domain" description="Protein kinase" evidence="1">
    <location>
        <begin position="33"/>
        <end position="340"/>
    </location>
</feature>